<name>A0A6G1CYH9_9ORYZ</name>
<dbReference type="EMBL" id="SPHZ02000007">
    <property type="protein sequence ID" value="KAF0905226.1"/>
    <property type="molecule type" value="Genomic_DNA"/>
</dbReference>
<dbReference type="AlphaFoldDB" id="A0A6G1CYH9"/>
<gene>
    <name evidence="2" type="ORF">E2562_003833</name>
</gene>
<evidence type="ECO:0000313" key="2">
    <source>
        <dbReference type="EMBL" id="KAF0905226.1"/>
    </source>
</evidence>
<protein>
    <submittedName>
        <fullName evidence="2">Uncharacterized protein</fullName>
    </submittedName>
</protein>
<accession>A0A6G1CYH9</accession>
<dbReference type="Proteomes" id="UP000479710">
    <property type="component" value="Unassembled WGS sequence"/>
</dbReference>
<keyword evidence="3" id="KW-1185">Reference proteome</keyword>
<proteinExistence type="predicted"/>
<organism evidence="2 3">
    <name type="scientific">Oryza meyeriana var. granulata</name>
    <dbReference type="NCBI Taxonomy" id="110450"/>
    <lineage>
        <taxon>Eukaryota</taxon>
        <taxon>Viridiplantae</taxon>
        <taxon>Streptophyta</taxon>
        <taxon>Embryophyta</taxon>
        <taxon>Tracheophyta</taxon>
        <taxon>Spermatophyta</taxon>
        <taxon>Magnoliopsida</taxon>
        <taxon>Liliopsida</taxon>
        <taxon>Poales</taxon>
        <taxon>Poaceae</taxon>
        <taxon>BOP clade</taxon>
        <taxon>Oryzoideae</taxon>
        <taxon>Oryzeae</taxon>
        <taxon>Oryzinae</taxon>
        <taxon>Oryza</taxon>
        <taxon>Oryza meyeriana</taxon>
    </lineage>
</organism>
<reference evidence="2 3" key="1">
    <citation type="submission" date="2019-11" db="EMBL/GenBank/DDBJ databases">
        <title>Whole genome sequence of Oryza granulata.</title>
        <authorList>
            <person name="Li W."/>
        </authorList>
    </citation>
    <scope>NUCLEOTIDE SEQUENCE [LARGE SCALE GENOMIC DNA]</scope>
    <source>
        <strain evidence="3">cv. Menghai</strain>
        <tissue evidence="2">Leaf</tissue>
    </source>
</reference>
<feature type="region of interest" description="Disordered" evidence="1">
    <location>
        <begin position="1"/>
        <end position="70"/>
    </location>
</feature>
<sequence>MAGSWTAPRALSMPRGLGQSPPSGQPRFPGRAAVPGLASSSPTTAEAPGALLSGDPRARSRSVPEWLPAS</sequence>
<comment type="caution">
    <text evidence="2">The sequence shown here is derived from an EMBL/GenBank/DDBJ whole genome shotgun (WGS) entry which is preliminary data.</text>
</comment>
<evidence type="ECO:0000256" key="1">
    <source>
        <dbReference type="SAM" id="MobiDB-lite"/>
    </source>
</evidence>
<evidence type="ECO:0000313" key="3">
    <source>
        <dbReference type="Proteomes" id="UP000479710"/>
    </source>
</evidence>